<protein>
    <recommendedName>
        <fullName evidence="4">DUF3109 family protein</fullName>
    </recommendedName>
</protein>
<dbReference type="OrthoDB" id="3394274at2"/>
<reference evidence="2 3" key="1">
    <citation type="submission" date="2016-11" db="EMBL/GenBank/DDBJ databases">
        <authorList>
            <person name="Jaros S."/>
            <person name="Januszkiewicz K."/>
            <person name="Wedrychowicz H."/>
        </authorList>
    </citation>
    <scope>NUCLEOTIDE SEQUENCE [LARGE SCALE GENOMIC DNA]</scope>
    <source>
        <strain evidence="2 3">DSM 45627</strain>
    </source>
</reference>
<sequence length="278" mass="30948">MPKRSPASARPVREVGLDFPREWIEFFDPADPQHLVRADLTWLTSRWTCIFGRGCHGTVAGQASTGCCNHGAYFTDKDDEKRTKRFAEQLTREHWQLYDEGHRTGKRGAVKLDFAEPVEDDEEGRRKTRTVDGACIFANRDGHPGGIGCALHGLALEIGRNPLETKPEVCWQLPVRREQEWVDRPDETRILRTTLAEFDRRGWGEGGHDLDWYCTSSPEAHVGGEPMYVSYGPELVALIGQPAYDELAAVCAKRLALGLVAVHPATRAAGTAGQLSNL</sequence>
<evidence type="ECO:0000313" key="2">
    <source>
        <dbReference type="EMBL" id="SHH18362.1"/>
    </source>
</evidence>
<keyword evidence="3" id="KW-1185">Reference proteome</keyword>
<proteinExistence type="inferred from homology"/>
<dbReference type="STRING" id="1206085.SAMN05443575_3373"/>
<evidence type="ECO:0000313" key="3">
    <source>
        <dbReference type="Proteomes" id="UP000186132"/>
    </source>
</evidence>
<organism evidence="2 3">
    <name type="scientific">Jatrophihabitans endophyticus</name>
    <dbReference type="NCBI Taxonomy" id="1206085"/>
    <lineage>
        <taxon>Bacteria</taxon>
        <taxon>Bacillati</taxon>
        <taxon>Actinomycetota</taxon>
        <taxon>Actinomycetes</taxon>
        <taxon>Jatrophihabitantales</taxon>
        <taxon>Jatrophihabitantaceae</taxon>
        <taxon>Jatrophihabitans</taxon>
    </lineage>
</organism>
<dbReference type="InterPro" id="IPR021458">
    <property type="entry name" value="Rv0495c"/>
</dbReference>
<dbReference type="EMBL" id="FQVU01000005">
    <property type="protein sequence ID" value="SHH18362.1"/>
    <property type="molecule type" value="Genomic_DNA"/>
</dbReference>
<evidence type="ECO:0000256" key="1">
    <source>
        <dbReference type="ARBA" id="ARBA00093770"/>
    </source>
</evidence>
<dbReference type="Proteomes" id="UP000186132">
    <property type="component" value="Unassembled WGS sequence"/>
</dbReference>
<accession>A0A1M5QW99</accession>
<dbReference type="RefSeq" id="WP_073391606.1">
    <property type="nucleotide sequence ID" value="NZ_FQVU01000005.1"/>
</dbReference>
<evidence type="ECO:0008006" key="4">
    <source>
        <dbReference type="Google" id="ProtNLM"/>
    </source>
</evidence>
<dbReference type="Pfam" id="PF11307">
    <property type="entry name" value="DUF3109"/>
    <property type="match status" value="1"/>
</dbReference>
<comment type="similarity">
    <text evidence="1">Belongs to the Rv0495c family.</text>
</comment>
<gene>
    <name evidence="2" type="ORF">SAMN05443575_3373</name>
</gene>
<name>A0A1M5QW99_9ACTN</name>
<dbReference type="AlphaFoldDB" id="A0A1M5QW99"/>